<dbReference type="RefSeq" id="WP_169320439.1">
    <property type="nucleotide sequence ID" value="NZ_JABCJF010000001.1"/>
</dbReference>
<dbReference type="EMBL" id="JABCJF010000001">
    <property type="protein sequence ID" value="NMR33404.1"/>
    <property type="molecule type" value="Genomic_DNA"/>
</dbReference>
<proteinExistence type="predicted"/>
<dbReference type="Proteomes" id="UP000548067">
    <property type="component" value="Unassembled WGS sequence"/>
</dbReference>
<organism evidence="1 2">
    <name type="scientific">Chryseobacterium aquaticum</name>
    <dbReference type="NCBI Taxonomy" id="452084"/>
    <lineage>
        <taxon>Bacteria</taxon>
        <taxon>Pseudomonadati</taxon>
        <taxon>Bacteroidota</taxon>
        <taxon>Flavobacteriia</taxon>
        <taxon>Flavobacteriales</taxon>
        <taxon>Weeksellaceae</taxon>
        <taxon>Chryseobacterium group</taxon>
        <taxon>Chryseobacterium</taxon>
    </lineage>
</organism>
<evidence type="ECO:0000313" key="2">
    <source>
        <dbReference type="Proteomes" id="UP000548067"/>
    </source>
</evidence>
<protein>
    <submittedName>
        <fullName evidence="1">Uncharacterized protein</fullName>
    </submittedName>
</protein>
<dbReference type="AlphaFoldDB" id="A0A848N1J9"/>
<evidence type="ECO:0000313" key="1">
    <source>
        <dbReference type="EMBL" id="NMR33404.1"/>
    </source>
</evidence>
<name>A0A848N1J9_9FLAO</name>
<reference evidence="1 2" key="1">
    <citation type="submission" date="2020-04" db="EMBL/GenBank/DDBJ databases">
        <title>Genome analysis and antimicrobial resistance characteristics of Chryseobacterium aquaticum isolated from farmed salmonids.</title>
        <authorList>
            <person name="Saticioglu I.B."/>
            <person name="Duman M."/>
            <person name="Altun S."/>
        </authorList>
    </citation>
    <scope>NUCLEOTIDE SEQUENCE [LARGE SCALE GENOMIC DNA]</scope>
    <source>
        <strain evidence="1 2">C-174</strain>
    </source>
</reference>
<gene>
    <name evidence="1" type="ORF">HIO71_04185</name>
</gene>
<comment type="caution">
    <text evidence="1">The sequence shown here is derived from an EMBL/GenBank/DDBJ whole genome shotgun (WGS) entry which is preliminary data.</text>
</comment>
<accession>A0A848N1J9</accession>
<sequence>MNTSEEKSIFQLFQKAYKNIPLGEPIFGDAPDVIYKMPNGKIIGIEITEAVYDEESIGKREGQIKFNYDIIEQLKDQLSFKFIIDITLNNQVKLKQSNRRLVIENLKKIFIEEFSDIDSYETVHLENMELDWNNLNIEIKKQLFMQGYRELPPEISTISITRNDNLENSTHLEATFGVVPSFTDENLDNILVKKNYSLKNYKPCDEQWLLIAEGWDFYSYFKEIDISKNIVTDFDKIFVYRRFTSEVITLK</sequence>